<dbReference type="PROSITE" id="PS01227">
    <property type="entry name" value="UPF0012"/>
    <property type="match status" value="1"/>
</dbReference>
<organism evidence="4 5">
    <name type="scientific">Pseudomonas fragi</name>
    <dbReference type="NCBI Taxonomy" id="296"/>
    <lineage>
        <taxon>Bacteria</taxon>
        <taxon>Pseudomonadati</taxon>
        <taxon>Pseudomonadota</taxon>
        <taxon>Gammaproteobacteria</taxon>
        <taxon>Pseudomonadales</taxon>
        <taxon>Pseudomonadaceae</taxon>
        <taxon>Pseudomonas</taxon>
    </lineage>
</organism>
<evidence type="ECO:0000259" key="3">
    <source>
        <dbReference type="PROSITE" id="PS50263"/>
    </source>
</evidence>
<protein>
    <submittedName>
        <fullName evidence="4">Nitrilase/cyanide hydratase and apolipoprotein N-acyltransferase</fullName>
        <ecNumber evidence="4">3.5.-.-</ecNumber>
        <ecNumber evidence="4">3.5.1.100</ecNumber>
    </submittedName>
</protein>
<dbReference type="GO" id="GO:0033388">
    <property type="term" value="P:putrescine biosynthetic process from arginine"/>
    <property type="evidence" value="ECO:0007669"/>
    <property type="project" value="TreeGrafter"/>
</dbReference>
<proteinExistence type="inferred from homology"/>
<evidence type="ECO:0000313" key="4">
    <source>
        <dbReference type="EMBL" id="VFB18567.1"/>
    </source>
</evidence>
<dbReference type="InterPro" id="IPR036526">
    <property type="entry name" value="C-N_Hydrolase_sf"/>
</dbReference>
<dbReference type="InterPro" id="IPR044083">
    <property type="entry name" value="RamA-like"/>
</dbReference>
<dbReference type="AlphaFoldDB" id="A0A449IGD8"/>
<keyword evidence="4" id="KW-0012">Acyltransferase</keyword>
<dbReference type="InterPro" id="IPR050345">
    <property type="entry name" value="Aliph_Amidase/BUP"/>
</dbReference>
<gene>
    <name evidence="4" type="primary">ramA_1</name>
    <name evidence="4" type="ORF">NCTC10754_01127</name>
</gene>
<accession>A0A449IGD8</accession>
<dbReference type="PROSITE" id="PS50263">
    <property type="entry name" value="CN_HYDROLASE"/>
    <property type="match status" value="1"/>
</dbReference>
<dbReference type="EMBL" id="CAACYJ010000024">
    <property type="protein sequence ID" value="VFB18567.1"/>
    <property type="molecule type" value="Genomic_DNA"/>
</dbReference>
<dbReference type="CDD" id="cd07576">
    <property type="entry name" value="R-amidase_like"/>
    <property type="match status" value="1"/>
</dbReference>
<dbReference type="InterPro" id="IPR003010">
    <property type="entry name" value="C-N_Hydrolase"/>
</dbReference>
<dbReference type="RefSeq" id="WP_133144056.1">
    <property type="nucleotide sequence ID" value="NZ_CAACYJ010000024.1"/>
</dbReference>
<dbReference type="GO" id="GO:0016746">
    <property type="term" value="F:acyltransferase activity"/>
    <property type="evidence" value="ECO:0007669"/>
    <property type="project" value="UniProtKB-KW"/>
</dbReference>
<dbReference type="EC" id="3.5.-.-" evidence="4"/>
<keyword evidence="4" id="KW-0808">Transferase</keyword>
<comment type="similarity">
    <text evidence="1">Belongs to the carbon-nitrogen hydrolase superfamily. NIT1/NIT2 family.</text>
</comment>
<dbReference type="PANTHER" id="PTHR43674:SF2">
    <property type="entry name" value="BETA-UREIDOPROPIONASE"/>
    <property type="match status" value="1"/>
</dbReference>
<reference evidence="4 5" key="1">
    <citation type="submission" date="2019-02" db="EMBL/GenBank/DDBJ databases">
        <authorList>
            <consortium name="Pathogen Informatics"/>
        </authorList>
    </citation>
    <scope>NUCLEOTIDE SEQUENCE [LARGE SCALE GENOMIC DNA]</scope>
    <source>
        <strain evidence="4 5">3012STDY7103891</strain>
    </source>
</reference>
<dbReference type="Gene3D" id="3.60.110.10">
    <property type="entry name" value="Carbon-nitrogen hydrolase"/>
    <property type="match status" value="1"/>
</dbReference>
<dbReference type="Proteomes" id="UP000330809">
    <property type="component" value="Unassembled WGS sequence"/>
</dbReference>
<evidence type="ECO:0000256" key="1">
    <source>
        <dbReference type="ARBA" id="ARBA00010613"/>
    </source>
</evidence>
<evidence type="ECO:0000313" key="5">
    <source>
        <dbReference type="Proteomes" id="UP000330809"/>
    </source>
</evidence>
<name>A0A449IGD8_PSEFR</name>
<sequence>MRIALYQCPPLPLDVAGNLQRLRETAQQADNIDLLVLPEMFLTGYNIGAQAVAELAQAHDGDAAQQIAKLAKATGMAIVYGYPERGADGHIYNSAQLIDAHGKSLCDYRKTHLFGELDHSMFSQGPDSFPVIELNGWKLGLLICYDLEFPENTRRLALAGAEVIVVPTANMVPFEFIADVTVRCRAFENHCYVAYANYCGHEGEIHYCGQSSIAAPNGKQIALAEQDETLLVATLQRQQLTDAKSGNFYLADRRPELYGELSKG</sequence>
<keyword evidence="4" id="KW-0449">Lipoprotein</keyword>
<evidence type="ECO:0000256" key="2">
    <source>
        <dbReference type="ARBA" id="ARBA00022801"/>
    </source>
</evidence>
<dbReference type="InterPro" id="IPR001110">
    <property type="entry name" value="UPF0012_CS"/>
</dbReference>
<keyword evidence="2 4" id="KW-0378">Hydrolase</keyword>
<dbReference type="Pfam" id="PF00795">
    <property type="entry name" value="CN_hydrolase"/>
    <property type="match status" value="1"/>
</dbReference>
<dbReference type="GO" id="GO:0050126">
    <property type="term" value="F:N-carbamoylputrescine amidase activity"/>
    <property type="evidence" value="ECO:0007669"/>
    <property type="project" value="TreeGrafter"/>
</dbReference>
<dbReference type="EC" id="3.5.1.100" evidence="4"/>
<dbReference type="PANTHER" id="PTHR43674">
    <property type="entry name" value="NITRILASE C965.09-RELATED"/>
    <property type="match status" value="1"/>
</dbReference>
<dbReference type="SUPFAM" id="SSF56317">
    <property type="entry name" value="Carbon-nitrogen hydrolase"/>
    <property type="match status" value="1"/>
</dbReference>
<feature type="domain" description="CN hydrolase" evidence="3">
    <location>
        <begin position="1"/>
        <end position="237"/>
    </location>
</feature>